<keyword evidence="3" id="KW-1185">Reference proteome</keyword>
<feature type="region of interest" description="Disordered" evidence="1">
    <location>
        <begin position="99"/>
        <end position="126"/>
    </location>
</feature>
<gene>
    <name evidence="2" type="ORF">CU103_10495</name>
</gene>
<name>A0A2P7BG67_9HYPH</name>
<dbReference type="AlphaFoldDB" id="A0A2P7BG67"/>
<organism evidence="2 3">
    <name type="scientific">Phyllobacterium sophorae</name>
    <dbReference type="NCBI Taxonomy" id="1520277"/>
    <lineage>
        <taxon>Bacteria</taxon>
        <taxon>Pseudomonadati</taxon>
        <taxon>Pseudomonadota</taxon>
        <taxon>Alphaproteobacteria</taxon>
        <taxon>Hyphomicrobiales</taxon>
        <taxon>Phyllobacteriaceae</taxon>
        <taxon>Phyllobacterium</taxon>
    </lineage>
</organism>
<feature type="compositionally biased region" description="Basic and acidic residues" evidence="1">
    <location>
        <begin position="105"/>
        <end position="117"/>
    </location>
</feature>
<dbReference type="EMBL" id="PGGM01000003">
    <property type="protein sequence ID" value="PSH65412.1"/>
    <property type="molecule type" value="Genomic_DNA"/>
</dbReference>
<dbReference type="Proteomes" id="UP000241764">
    <property type="component" value="Unassembled WGS sequence"/>
</dbReference>
<sequence>MITTNFSPKVGLLLLANGILSIMPDEAGAVFHDDNALSLALRAALRPRLSSRRKSAAHARADFLKFLAEAKHLSNTNEHMTNFCPNPKLQLMAFQRRTPTLCKPSSDKEQADDEPTKTRMLHQRGDLVLGQGGVSIRFETPP</sequence>
<proteinExistence type="predicted"/>
<accession>A0A2P7BG67</accession>
<reference evidence="3" key="1">
    <citation type="submission" date="2017-11" db="EMBL/GenBank/DDBJ databases">
        <authorList>
            <person name="Kuznetsova I."/>
            <person name="Sazanova A."/>
            <person name="Chirak E."/>
            <person name="Safronova V."/>
            <person name="Willems A."/>
        </authorList>
    </citation>
    <scope>NUCLEOTIDE SEQUENCE [LARGE SCALE GENOMIC DNA]</scope>
    <source>
        <strain evidence="3">CCBAU 03422</strain>
    </source>
</reference>
<protein>
    <submittedName>
        <fullName evidence="2">Uncharacterized protein</fullName>
    </submittedName>
</protein>
<evidence type="ECO:0000313" key="2">
    <source>
        <dbReference type="EMBL" id="PSH65412.1"/>
    </source>
</evidence>
<comment type="caution">
    <text evidence="2">The sequence shown here is derived from an EMBL/GenBank/DDBJ whole genome shotgun (WGS) entry which is preliminary data.</text>
</comment>
<evidence type="ECO:0000256" key="1">
    <source>
        <dbReference type="SAM" id="MobiDB-lite"/>
    </source>
</evidence>
<dbReference type="RefSeq" id="WP_106663828.1">
    <property type="nucleotide sequence ID" value="NZ_PGGM01000003.1"/>
</dbReference>
<evidence type="ECO:0000313" key="3">
    <source>
        <dbReference type="Proteomes" id="UP000241764"/>
    </source>
</evidence>